<comment type="similarity">
    <text evidence="1">Belongs to the Cu-Zn superoxide dismutase family.</text>
</comment>
<proteinExistence type="inferred from homology"/>
<reference evidence="5 6" key="1">
    <citation type="submission" date="2019-02" db="EMBL/GenBank/DDBJ databases">
        <title>Draft genome sequence of Amycolatopsis sp. 8-3EHSu isolated from roots of Suaeda maritima.</title>
        <authorList>
            <person name="Duangmal K."/>
            <person name="Chantavorakit T."/>
        </authorList>
    </citation>
    <scope>NUCLEOTIDE SEQUENCE [LARGE SCALE GENOMIC DNA]</scope>
    <source>
        <strain evidence="5 6">8-3EHSu</strain>
    </source>
</reference>
<feature type="domain" description="Superoxide dismutase copper/zinc binding" evidence="4">
    <location>
        <begin position="79"/>
        <end position="194"/>
    </location>
</feature>
<dbReference type="EMBL" id="SFCC01000001">
    <property type="protein sequence ID" value="RZQ65949.1"/>
    <property type="molecule type" value="Genomic_DNA"/>
</dbReference>
<evidence type="ECO:0000313" key="6">
    <source>
        <dbReference type="Proteomes" id="UP000292003"/>
    </source>
</evidence>
<gene>
    <name evidence="5" type="ORF">EWH70_02450</name>
</gene>
<dbReference type="Gene3D" id="2.60.40.200">
    <property type="entry name" value="Superoxide dismutase, copper/zinc binding domain"/>
    <property type="match status" value="1"/>
</dbReference>
<dbReference type="PROSITE" id="PS51257">
    <property type="entry name" value="PROKAR_LIPOPROTEIN"/>
    <property type="match status" value="1"/>
</dbReference>
<dbReference type="InterPro" id="IPR036423">
    <property type="entry name" value="SOD-like_Cu/Zn_dom_sf"/>
</dbReference>
<feature type="region of interest" description="Disordered" evidence="2">
    <location>
        <begin position="103"/>
        <end position="133"/>
    </location>
</feature>
<organism evidence="5 6">
    <name type="scientific">Amycolatopsis suaedae</name>
    <dbReference type="NCBI Taxonomy" id="2510978"/>
    <lineage>
        <taxon>Bacteria</taxon>
        <taxon>Bacillati</taxon>
        <taxon>Actinomycetota</taxon>
        <taxon>Actinomycetes</taxon>
        <taxon>Pseudonocardiales</taxon>
        <taxon>Pseudonocardiaceae</taxon>
        <taxon>Amycolatopsis</taxon>
    </lineage>
</organism>
<evidence type="ECO:0000256" key="2">
    <source>
        <dbReference type="SAM" id="MobiDB-lite"/>
    </source>
</evidence>
<dbReference type="RefSeq" id="WP_130473518.1">
    <property type="nucleotide sequence ID" value="NZ_SFCC01000001.1"/>
</dbReference>
<dbReference type="GO" id="GO:0046872">
    <property type="term" value="F:metal ion binding"/>
    <property type="evidence" value="ECO:0007669"/>
    <property type="project" value="InterPro"/>
</dbReference>
<dbReference type="OrthoDB" id="3297424at2"/>
<evidence type="ECO:0000256" key="1">
    <source>
        <dbReference type="ARBA" id="ARBA00010457"/>
    </source>
</evidence>
<name>A0A4Q7JEL1_9PSEU</name>
<dbReference type="InterPro" id="IPR001424">
    <property type="entry name" value="SOD_Cu_Zn_dom"/>
</dbReference>
<dbReference type="SUPFAM" id="SSF49329">
    <property type="entry name" value="Cu,Zn superoxide dismutase-like"/>
    <property type="match status" value="1"/>
</dbReference>
<sequence length="200" mass="20468">MPRNRTTLVLAVAALSVVACGAEDGDQPPGPPAASDAFDAEYRGTLAPPGQSGDAFTYNPQLAPAGAQLGVDVDRGEGTEVKLTATGLLPNRGYAVHAHTRPCGPAGDAAGPHFQHEQDPAATPGKPSTDPRYANPRNEIWLDLRTGPDGRAQAGTQVPFEFGDRAPASVVVHDKEATATAPGSAGQAGGRVACLTVPFK</sequence>
<evidence type="ECO:0000256" key="3">
    <source>
        <dbReference type="SAM" id="SignalP"/>
    </source>
</evidence>
<feature type="signal peptide" evidence="3">
    <location>
        <begin position="1"/>
        <end position="21"/>
    </location>
</feature>
<protein>
    <submittedName>
        <fullName evidence="5">Superoxide dismutase family protein</fullName>
    </submittedName>
</protein>
<evidence type="ECO:0000259" key="4">
    <source>
        <dbReference type="Pfam" id="PF00080"/>
    </source>
</evidence>
<dbReference type="GO" id="GO:0006801">
    <property type="term" value="P:superoxide metabolic process"/>
    <property type="evidence" value="ECO:0007669"/>
    <property type="project" value="InterPro"/>
</dbReference>
<accession>A0A4Q7JEL1</accession>
<keyword evidence="6" id="KW-1185">Reference proteome</keyword>
<feature type="chain" id="PRO_5020857212" evidence="3">
    <location>
        <begin position="22"/>
        <end position="200"/>
    </location>
</feature>
<evidence type="ECO:0000313" key="5">
    <source>
        <dbReference type="EMBL" id="RZQ65949.1"/>
    </source>
</evidence>
<dbReference type="Proteomes" id="UP000292003">
    <property type="component" value="Unassembled WGS sequence"/>
</dbReference>
<dbReference type="AlphaFoldDB" id="A0A4Q7JEL1"/>
<comment type="caution">
    <text evidence="5">The sequence shown here is derived from an EMBL/GenBank/DDBJ whole genome shotgun (WGS) entry which is preliminary data.</text>
</comment>
<keyword evidence="3" id="KW-0732">Signal</keyword>
<dbReference type="Pfam" id="PF00080">
    <property type="entry name" value="Sod_Cu"/>
    <property type="match status" value="1"/>
</dbReference>